<feature type="region of interest" description="Disordered" evidence="3">
    <location>
        <begin position="1277"/>
        <end position="1299"/>
    </location>
</feature>
<sequence>MSYYHLTLQNDTGINHCVFGDFTGDKTGEFAVSTGRLLKLLRYIYSSKRFQTLHCLNTFSRICSLKTFWSQKHCRDLLVVTTDTGVLSILRYETKKKVFELIFKEAFSPSTNPSTTLGQHLAVSLDGRVILIGAMEKVQCILVLNYANDKCNVISKQWIVAKEESLIYDIVTCVSHSSGGYYAFASLESTYKELYSESIPCQRLVFIEVDINKQEKITIKNTFELEHRANRLITDPHRKGVIVCFENYIGYYRLKSSQTVKCSIPKRLIGSRGLVLIACSTPWVLPANYTNRVKTYIFVQTEQGDIFKIKFLGTLTEVNVLVLEYIDTIPVASALCVFGTDHLFAASEFGNHHVYKIIEKDLKILPQFRSFIPLGENETFLFVPHSKYKLVKVAQLSSLSPIMQMEIISGLSNRRPQLYLATGRGPLSTIKICNQALEVRLLQRYSISKKILCERSLAEPVYISIIGKNYVLDRQTLVIVSFWKKPCTKAFILIDGVLHKYNKNLFQTNTTTFLCVGIKKDVVIQICPEGAYLITNGSYRAIWNEGTIIDCAINGSALIFGTLNKEIVYFVLYSINAETVITPLYLTLEVGGHITCMSLSDGKQDDQFLAVGVSPCPCVTKYNCECYSNMHQIQIYKVVLYKMNIKFLYVFPVYEHCPVSSILQRYKDHSFSFTFGDKDGNLLTTKYFQRTGEVKVIENKYLGTKPIQFYRVCVRNEDNEKFERAPPNIYWPYGSESTTIIRRGLEMGPTLTFEILAVSNSAWLKFHSSKEFVPLGSNIPSVLGTCIRKRTFGIIHKNTFKVLQIVRRKYQFQPTSVSLDYTPKKFTIDPDSGNAIIIVADYNCCTKKNTEKKLKEIKKNFIDATESEETASSLFDAEIWKNMRSDWCARKWASAICIVNNANQKIVFQSDLKQDEAAVSLYLYKPTEDPANHHLLIGVTKRWEFTCNTPPSASIYSYKVSKEWNDLEFLCKTPVKGIPTVICSFKENLLIGIDCELCLLRYDPQSGALELKCKIECVPVRIHSLYFVGHIIGVADASEGIYYLLYDPEIERFRFVGESNKMTGLSAACVLSKNVVARAYKTGHICIIRLHIKNCFEVFDSCYHEKQKLSKEASVKEEVIASFHLGDIVLSLKPIKLTPKRCSLVYASLSGCIGILTPFLTFEECLQIQRKRKFPKSNSRIRKAIFFEEKDRRKDLREDDDKEPTMPTTTNEIPMMEGDGVNTHETLTNLEDQIGPETAINWLDQAGPSIEWTRWMDQAGPSTVSQPDCTIRLDRFDDISDDESNDKNEATDSPMCEEPVDIQTSGISSECLGKVISENASMPTLEMLLPQNDCETESDNRKSIPVLTRYDCMSNEGKCEPLNDLPSGSVNEIISDSDDSDFNAESMIERLEFVMRQELSLPVGRGYYQFRSTNFCFKNIIDGDFCELYLSLDREKQEELAFLIDQTSDRIRETLALYRKIHRFYAEF</sequence>
<evidence type="ECO:0000256" key="2">
    <source>
        <dbReference type="ARBA" id="ARBA00023242"/>
    </source>
</evidence>
<dbReference type="GO" id="GO:0003676">
    <property type="term" value="F:nucleic acid binding"/>
    <property type="evidence" value="ECO:0007669"/>
    <property type="project" value="InterPro"/>
</dbReference>
<dbReference type="InterPro" id="IPR018846">
    <property type="entry name" value="Beta-prop_RSE1/DDB1/CPSF1_1st"/>
</dbReference>
<keyword evidence="7" id="KW-1185">Reference proteome</keyword>
<feature type="region of interest" description="Disordered" evidence="3">
    <location>
        <begin position="1193"/>
        <end position="1218"/>
    </location>
</feature>
<dbReference type="InterPro" id="IPR050358">
    <property type="entry name" value="RSE1/DDB1/CFT1"/>
</dbReference>
<keyword evidence="2" id="KW-0539">Nucleus</keyword>
<evidence type="ECO:0000256" key="3">
    <source>
        <dbReference type="SAM" id="MobiDB-lite"/>
    </source>
</evidence>
<dbReference type="OrthoDB" id="436637at2759"/>
<dbReference type="Gene3D" id="2.130.10.10">
    <property type="entry name" value="YVTN repeat-like/Quinoprotein amine dehydrogenase"/>
    <property type="match status" value="3"/>
</dbReference>
<dbReference type="InterPro" id="IPR015943">
    <property type="entry name" value="WD40/YVTN_repeat-like_dom_sf"/>
</dbReference>
<dbReference type="Pfam" id="PF03178">
    <property type="entry name" value="CPSF_A"/>
    <property type="match status" value="1"/>
</dbReference>
<dbReference type="Pfam" id="PF10433">
    <property type="entry name" value="Beta-prop_RSE1_1st"/>
    <property type="match status" value="1"/>
</dbReference>
<feature type="domain" description="RSE1/DDB1/CPSF1 first beta-propeller" evidence="5">
    <location>
        <begin position="14"/>
        <end position="361"/>
    </location>
</feature>
<dbReference type="Proteomes" id="UP000887013">
    <property type="component" value="Unassembled WGS sequence"/>
</dbReference>
<evidence type="ECO:0000259" key="4">
    <source>
        <dbReference type="Pfam" id="PF03178"/>
    </source>
</evidence>
<protein>
    <submittedName>
        <fullName evidence="6">Splicing factor 3B subunit 3</fullName>
    </submittedName>
</protein>
<accession>A0A8X6TCV0</accession>
<comment type="subcellular location">
    <subcellularLocation>
        <location evidence="1">Nucleus</location>
    </subcellularLocation>
</comment>
<evidence type="ECO:0000259" key="5">
    <source>
        <dbReference type="Pfam" id="PF10433"/>
    </source>
</evidence>
<proteinExistence type="predicted"/>
<dbReference type="InterPro" id="IPR004871">
    <property type="entry name" value="RSE1/DDB1/CPSF1_C"/>
</dbReference>
<gene>
    <name evidence="6" type="primary">sf3b3</name>
    <name evidence="6" type="ORF">NPIL_107182</name>
</gene>
<evidence type="ECO:0000313" key="6">
    <source>
        <dbReference type="EMBL" id="GFS96327.1"/>
    </source>
</evidence>
<dbReference type="GO" id="GO:0005634">
    <property type="term" value="C:nucleus"/>
    <property type="evidence" value="ECO:0007669"/>
    <property type="project" value="UniProtKB-SubCell"/>
</dbReference>
<feature type="domain" description="RSE1/DDB1/CPSF1 C-terminal" evidence="4">
    <location>
        <begin position="893"/>
        <end position="1164"/>
    </location>
</feature>
<organism evidence="6 7">
    <name type="scientific">Nephila pilipes</name>
    <name type="common">Giant wood spider</name>
    <name type="synonym">Nephila maculata</name>
    <dbReference type="NCBI Taxonomy" id="299642"/>
    <lineage>
        <taxon>Eukaryota</taxon>
        <taxon>Metazoa</taxon>
        <taxon>Ecdysozoa</taxon>
        <taxon>Arthropoda</taxon>
        <taxon>Chelicerata</taxon>
        <taxon>Arachnida</taxon>
        <taxon>Araneae</taxon>
        <taxon>Araneomorphae</taxon>
        <taxon>Entelegynae</taxon>
        <taxon>Araneoidea</taxon>
        <taxon>Nephilidae</taxon>
        <taxon>Nephila</taxon>
    </lineage>
</organism>
<name>A0A8X6TCV0_NEPPI</name>
<reference evidence="6" key="1">
    <citation type="submission" date="2020-08" db="EMBL/GenBank/DDBJ databases">
        <title>Multicomponent nature underlies the extraordinary mechanical properties of spider dragline silk.</title>
        <authorList>
            <person name="Kono N."/>
            <person name="Nakamura H."/>
            <person name="Mori M."/>
            <person name="Yoshida Y."/>
            <person name="Ohtoshi R."/>
            <person name="Malay A.D."/>
            <person name="Moran D.A.P."/>
            <person name="Tomita M."/>
            <person name="Numata K."/>
            <person name="Arakawa K."/>
        </authorList>
    </citation>
    <scope>NUCLEOTIDE SEQUENCE</scope>
</reference>
<dbReference type="EMBL" id="BMAW01100699">
    <property type="protein sequence ID" value="GFS96327.1"/>
    <property type="molecule type" value="Genomic_DNA"/>
</dbReference>
<dbReference type="PANTHER" id="PTHR10644">
    <property type="entry name" value="DNA REPAIR/RNA PROCESSING CPSF FAMILY"/>
    <property type="match status" value="1"/>
</dbReference>
<comment type="caution">
    <text evidence="6">The sequence shown here is derived from an EMBL/GenBank/DDBJ whole genome shotgun (WGS) entry which is preliminary data.</text>
</comment>
<evidence type="ECO:0000313" key="7">
    <source>
        <dbReference type="Proteomes" id="UP000887013"/>
    </source>
</evidence>
<evidence type="ECO:0000256" key="1">
    <source>
        <dbReference type="ARBA" id="ARBA00004123"/>
    </source>
</evidence>